<feature type="compositionally biased region" description="Basic and acidic residues" evidence="1">
    <location>
        <begin position="158"/>
        <end position="168"/>
    </location>
</feature>
<comment type="caution">
    <text evidence="2">The sequence shown here is derived from an EMBL/GenBank/DDBJ whole genome shotgun (WGS) entry which is preliminary data.</text>
</comment>
<sequence length="177" mass="19456">MSILPKFAELGKGKEVGKLKDQTPVEMSVTSWNHYTHPSSDGERKEGTHYAEVDETSQPIAKNSSPWNGAISPSVSCKDNAQEGHEYEDANILGRQMNDGHGKTKGEDLQSNQGYEKEANRGTQNDTGYKTDLLKGPNDQTLNSVTPSDSSCAPLSARKQDGEYDSLDRQQIPKQEN</sequence>
<gene>
    <name evidence="2" type="ORF">HOLleu_20027</name>
</gene>
<accession>A0A9Q1C0J5</accession>
<feature type="compositionally biased region" description="Basic and acidic residues" evidence="1">
    <location>
        <begin position="40"/>
        <end position="52"/>
    </location>
</feature>
<feature type="compositionally biased region" description="Polar residues" evidence="1">
    <location>
        <begin position="56"/>
        <end position="79"/>
    </location>
</feature>
<organism evidence="2 3">
    <name type="scientific">Holothuria leucospilota</name>
    <name type="common">Black long sea cucumber</name>
    <name type="synonym">Mertensiothuria leucospilota</name>
    <dbReference type="NCBI Taxonomy" id="206669"/>
    <lineage>
        <taxon>Eukaryota</taxon>
        <taxon>Metazoa</taxon>
        <taxon>Echinodermata</taxon>
        <taxon>Eleutherozoa</taxon>
        <taxon>Echinozoa</taxon>
        <taxon>Holothuroidea</taxon>
        <taxon>Aspidochirotacea</taxon>
        <taxon>Aspidochirotida</taxon>
        <taxon>Holothuriidae</taxon>
        <taxon>Holothuria</taxon>
    </lineage>
</organism>
<evidence type="ECO:0000313" key="3">
    <source>
        <dbReference type="Proteomes" id="UP001152320"/>
    </source>
</evidence>
<dbReference type="AlphaFoldDB" id="A0A9Q1C0J5"/>
<keyword evidence="3" id="KW-1185">Reference proteome</keyword>
<feature type="compositionally biased region" description="Polar residues" evidence="1">
    <location>
        <begin position="29"/>
        <end position="39"/>
    </location>
</feature>
<feature type="compositionally biased region" description="Polar residues" evidence="1">
    <location>
        <begin position="138"/>
        <end position="153"/>
    </location>
</feature>
<feature type="compositionally biased region" description="Basic and acidic residues" evidence="1">
    <location>
        <begin position="98"/>
        <end position="108"/>
    </location>
</feature>
<dbReference type="EMBL" id="JAIZAY010000009">
    <property type="protein sequence ID" value="KAJ8036142.1"/>
    <property type="molecule type" value="Genomic_DNA"/>
</dbReference>
<evidence type="ECO:0000256" key="1">
    <source>
        <dbReference type="SAM" id="MobiDB-lite"/>
    </source>
</evidence>
<proteinExistence type="predicted"/>
<name>A0A9Q1C0J5_HOLLE</name>
<feature type="region of interest" description="Disordered" evidence="1">
    <location>
        <begin position="29"/>
        <end position="177"/>
    </location>
</feature>
<dbReference type="Proteomes" id="UP001152320">
    <property type="component" value="Chromosome 9"/>
</dbReference>
<protein>
    <submittedName>
        <fullName evidence="2">Uncharacterized protein</fullName>
    </submittedName>
</protein>
<evidence type="ECO:0000313" key="2">
    <source>
        <dbReference type="EMBL" id="KAJ8036142.1"/>
    </source>
</evidence>
<reference evidence="2" key="1">
    <citation type="submission" date="2021-10" db="EMBL/GenBank/DDBJ databases">
        <title>Tropical sea cucumber genome reveals ecological adaptation and Cuvierian tubules defense mechanism.</title>
        <authorList>
            <person name="Chen T."/>
        </authorList>
    </citation>
    <scope>NUCLEOTIDE SEQUENCE</scope>
    <source>
        <strain evidence="2">Nanhai2018</strain>
        <tissue evidence="2">Muscle</tissue>
    </source>
</reference>